<organism evidence="1 2">
    <name type="scientific">Albimonas donghaensis</name>
    <dbReference type="NCBI Taxonomy" id="356660"/>
    <lineage>
        <taxon>Bacteria</taxon>
        <taxon>Pseudomonadati</taxon>
        <taxon>Pseudomonadota</taxon>
        <taxon>Alphaproteobacteria</taxon>
        <taxon>Rhodobacterales</taxon>
        <taxon>Paracoccaceae</taxon>
        <taxon>Albimonas</taxon>
    </lineage>
</organism>
<evidence type="ECO:0000313" key="1">
    <source>
        <dbReference type="EMBL" id="SDX77497.1"/>
    </source>
</evidence>
<evidence type="ECO:0000313" key="2">
    <source>
        <dbReference type="Proteomes" id="UP000199118"/>
    </source>
</evidence>
<keyword evidence="1" id="KW-0808">Transferase</keyword>
<dbReference type="AlphaFoldDB" id="A0A1H3EFV5"/>
<dbReference type="Proteomes" id="UP000199118">
    <property type="component" value="Unassembled WGS sequence"/>
</dbReference>
<dbReference type="OrthoDB" id="7444642at2"/>
<accession>A0A1H3EFV5</accession>
<dbReference type="InterPro" id="IPR027417">
    <property type="entry name" value="P-loop_NTPase"/>
</dbReference>
<dbReference type="GO" id="GO:0016740">
    <property type="term" value="F:transferase activity"/>
    <property type="evidence" value="ECO:0007669"/>
    <property type="project" value="UniProtKB-KW"/>
</dbReference>
<dbReference type="SUPFAM" id="SSF52540">
    <property type="entry name" value="P-loop containing nucleoside triphosphate hydrolases"/>
    <property type="match status" value="1"/>
</dbReference>
<dbReference type="RefSeq" id="WP_092684617.1">
    <property type="nucleotide sequence ID" value="NZ_FNMZ01000010.1"/>
</dbReference>
<gene>
    <name evidence="1" type="ORF">SAMN05444336_1107</name>
</gene>
<reference evidence="1 2" key="1">
    <citation type="submission" date="2016-10" db="EMBL/GenBank/DDBJ databases">
        <authorList>
            <person name="de Groot N.N."/>
        </authorList>
    </citation>
    <scope>NUCLEOTIDE SEQUENCE [LARGE SCALE GENOMIC DNA]</scope>
    <source>
        <strain evidence="1 2">DSM 17890</strain>
    </source>
</reference>
<dbReference type="STRING" id="356660.SAMN05444336_1107"/>
<name>A0A1H3EFV5_9RHOB</name>
<protein>
    <submittedName>
        <fullName evidence="1">Sulfotransferase family protein</fullName>
    </submittedName>
</protein>
<dbReference type="EMBL" id="FNMZ01000010">
    <property type="protein sequence ID" value="SDX77497.1"/>
    <property type="molecule type" value="Genomic_DNA"/>
</dbReference>
<sequence>MPAPAPTSDAPPVHFFLHVPKCAGTTVERHFERTLGAGFLLAPRWRHPLRDVIGNRYPSLSPADLTGVRAVSGHSLSRSLADKFPGRAVRPSVLIRDPVGFLVSFWNYRWMRHETRGQPAPPPFAEWRRTQRRNPITRFLLHRYFEIGYPALYRHSTRARFLYLDAAFTGFHFVGSYRRCDEALAGISAELGVDETVESENVGEAKRLRAADLSPEEVAEIETQNAADALLFARWKDRGFGDGAAGGLPAGALPAADAAAHLPDHDGLTNLVSDIDSAVRRKLWRR</sequence>
<keyword evidence="2" id="KW-1185">Reference proteome</keyword>
<dbReference type="Gene3D" id="3.40.50.300">
    <property type="entry name" value="P-loop containing nucleotide triphosphate hydrolases"/>
    <property type="match status" value="1"/>
</dbReference>
<proteinExistence type="predicted"/>